<dbReference type="EMBL" id="CAJVPL010014993">
    <property type="protein sequence ID" value="CAG8692377.1"/>
    <property type="molecule type" value="Genomic_DNA"/>
</dbReference>
<evidence type="ECO:0000313" key="1">
    <source>
        <dbReference type="EMBL" id="CAG8692377.1"/>
    </source>
</evidence>
<reference evidence="1" key="1">
    <citation type="submission" date="2021-06" db="EMBL/GenBank/DDBJ databases">
        <authorList>
            <person name="Kallberg Y."/>
            <person name="Tangrot J."/>
            <person name="Rosling A."/>
        </authorList>
    </citation>
    <scope>NUCLEOTIDE SEQUENCE</scope>
    <source>
        <strain evidence="1">MT106</strain>
    </source>
</reference>
<dbReference type="Gene3D" id="1.20.930.20">
    <property type="entry name" value="Adaptor protein Cbl, N-terminal domain"/>
    <property type="match status" value="1"/>
</dbReference>
<dbReference type="AlphaFoldDB" id="A0A9N9HIY1"/>
<keyword evidence="2" id="KW-1185">Reference proteome</keyword>
<gene>
    <name evidence="1" type="ORF">AGERDE_LOCUS13152</name>
</gene>
<dbReference type="InterPro" id="IPR036537">
    <property type="entry name" value="Adaptor_Cbl_N_dom_sf"/>
</dbReference>
<accession>A0A9N9HIY1</accession>
<name>A0A9N9HIY1_9GLOM</name>
<protein>
    <submittedName>
        <fullName evidence="1">2280_t:CDS:1</fullName>
    </submittedName>
</protein>
<dbReference type="OrthoDB" id="774951at2759"/>
<feature type="non-terminal residue" evidence="1">
    <location>
        <position position="119"/>
    </location>
</feature>
<dbReference type="Proteomes" id="UP000789831">
    <property type="component" value="Unassembled WGS sequence"/>
</dbReference>
<feature type="non-terminal residue" evidence="1">
    <location>
        <position position="1"/>
    </location>
</feature>
<organism evidence="1 2">
    <name type="scientific">Ambispora gerdemannii</name>
    <dbReference type="NCBI Taxonomy" id="144530"/>
    <lineage>
        <taxon>Eukaryota</taxon>
        <taxon>Fungi</taxon>
        <taxon>Fungi incertae sedis</taxon>
        <taxon>Mucoromycota</taxon>
        <taxon>Glomeromycotina</taxon>
        <taxon>Glomeromycetes</taxon>
        <taxon>Archaeosporales</taxon>
        <taxon>Ambisporaceae</taxon>
        <taxon>Ambispora</taxon>
    </lineage>
</organism>
<dbReference type="GO" id="GO:0007166">
    <property type="term" value="P:cell surface receptor signaling pathway"/>
    <property type="evidence" value="ECO:0007669"/>
    <property type="project" value="InterPro"/>
</dbReference>
<evidence type="ECO:0000313" key="2">
    <source>
        <dbReference type="Proteomes" id="UP000789831"/>
    </source>
</evidence>
<proteinExistence type="predicted"/>
<comment type="caution">
    <text evidence="1">The sequence shown here is derived from an EMBL/GenBank/DDBJ whole genome shotgun (WGS) entry which is preliminary data.</text>
</comment>
<sequence length="119" mass="13969">DVQKYADEVGECYKNAEYNRRICSVLLKRVYSVASEVKVLGLLKDDYSWFFENNDNYPIFQGLVKLIEKVKNFVIDISQLQGVGKYFNEYRGPEFLERKYYSLIGEFETSTEALTHVLK</sequence>